<dbReference type="Gene3D" id="3.40.50.1820">
    <property type="entry name" value="alpha/beta hydrolase"/>
    <property type="match status" value="1"/>
</dbReference>
<dbReference type="EMBL" id="NBSK02000007">
    <property type="protein sequence ID" value="KAJ0198117.1"/>
    <property type="molecule type" value="Genomic_DNA"/>
</dbReference>
<dbReference type="PANTHER" id="PTHR12482">
    <property type="entry name" value="LIPASE ROG1-RELATED-RELATED"/>
    <property type="match status" value="1"/>
</dbReference>
<protein>
    <recommendedName>
        <fullName evidence="2">DUF676 domain-containing protein</fullName>
    </recommendedName>
</protein>
<gene>
    <name evidence="3" type="ORF">LSAT_V11C700366740</name>
</gene>
<name>A0A9R1V405_LACSA</name>
<dbReference type="PANTHER" id="PTHR12482:SF54">
    <property type="entry name" value="ALPHA_BETA HYDROLASE"/>
    <property type="match status" value="1"/>
</dbReference>
<proteinExistence type="predicted"/>
<feature type="compositionally biased region" description="Polar residues" evidence="1">
    <location>
        <begin position="10"/>
        <end position="30"/>
    </location>
</feature>
<evidence type="ECO:0000313" key="3">
    <source>
        <dbReference type="EMBL" id="KAJ0198117.1"/>
    </source>
</evidence>
<dbReference type="Proteomes" id="UP000235145">
    <property type="component" value="Unassembled WGS sequence"/>
</dbReference>
<accession>A0A9R1V405</accession>
<comment type="caution">
    <text evidence="3">The sequence shown here is derived from an EMBL/GenBank/DDBJ whole genome shotgun (WGS) entry which is preliminary data.</text>
</comment>
<feature type="domain" description="DUF676" evidence="2">
    <location>
        <begin position="83"/>
        <end position="236"/>
    </location>
</feature>
<evidence type="ECO:0000313" key="4">
    <source>
        <dbReference type="Proteomes" id="UP000235145"/>
    </source>
</evidence>
<sequence>MDAVRRPNLDLSNSSPISSVYTKAPQTPTSSTFPYKYRLSSSNFNGYHRKCKVPTPPQALPKANSNESVESNKKLIDSIAKGSRHNSALATLDGVDVMGSRLADEISFIGHSLGGLISRYAIAKLYTQNQTYQDRYGKIVGVEAINFITVATPHLGSRGHRQVPMFHGVRGLEKVGYHSSVVVRRTGRHLYLKDKANGQRQTPLLVQMANDSEHLKFISALQSFKRRAVYAIVHSDCILIFFPEKIYH</sequence>
<evidence type="ECO:0000256" key="1">
    <source>
        <dbReference type="SAM" id="MobiDB-lite"/>
    </source>
</evidence>
<organism evidence="3 4">
    <name type="scientific">Lactuca sativa</name>
    <name type="common">Garden lettuce</name>
    <dbReference type="NCBI Taxonomy" id="4236"/>
    <lineage>
        <taxon>Eukaryota</taxon>
        <taxon>Viridiplantae</taxon>
        <taxon>Streptophyta</taxon>
        <taxon>Embryophyta</taxon>
        <taxon>Tracheophyta</taxon>
        <taxon>Spermatophyta</taxon>
        <taxon>Magnoliopsida</taxon>
        <taxon>eudicotyledons</taxon>
        <taxon>Gunneridae</taxon>
        <taxon>Pentapetalae</taxon>
        <taxon>asterids</taxon>
        <taxon>campanulids</taxon>
        <taxon>Asterales</taxon>
        <taxon>Asteraceae</taxon>
        <taxon>Cichorioideae</taxon>
        <taxon>Cichorieae</taxon>
        <taxon>Lactucinae</taxon>
        <taxon>Lactuca</taxon>
    </lineage>
</organism>
<dbReference type="GO" id="GO:0006629">
    <property type="term" value="P:lipid metabolic process"/>
    <property type="evidence" value="ECO:0000318"/>
    <property type="project" value="GO_Central"/>
</dbReference>
<dbReference type="AlphaFoldDB" id="A0A9R1V405"/>
<dbReference type="InterPro" id="IPR029058">
    <property type="entry name" value="AB_hydrolase_fold"/>
</dbReference>
<dbReference type="SUPFAM" id="SSF53474">
    <property type="entry name" value="alpha/beta-Hydrolases"/>
    <property type="match status" value="1"/>
</dbReference>
<dbReference type="Pfam" id="PF05057">
    <property type="entry name" value="DUF676"/>
    <property type="match status" value="1"/>
</dbReference>
<reference evidence="3 4" key="1">
    <citation type="journal article" date="2017" name="Nat. Commun.">
        <title>Genome assembly with in vitro proximity ligation data and whole-genome triplication in lettuce.</title>
        <authorList>
            <person name="Reyes-Chin-Wo S."/>
            <person name="Wang Z."/>
            <person name="Yang X."/>
            <person name="Kozik A."/>
            <person name="Arikit S."/>
            <person name="Song C."/>
            <person name="Xia L."/>
            <person name="Froenicke L."/>
            <person name="Lavelle D.O."/>
            <person name="Truco M.J."/>
            <person name="Xia R."/>
            <person name="Zhu S."/>
            <person name="Xu C."/>
            <person name="Xu H."/>
            <person name="Xu X."/>
            <person name="Cox K."/>
            <person name="Korf I."/>
            <person name="Meyers B.C."/>
            <person name="Michelmore R.W."/>
        </authorList>
    </citation>
    <scope>NUCLEOTIDE SEQUENCE [LARGE SCALE GENOMIC DNA]</scope>
    <source>
        <strain evidence="4">cv. Salinas</strain>
        <tissue evidence="3">Seedlings</tissue>
    </source>
</reference>
<evidence type="ECO:0000259" key="2">
    <source>
        <dbReference type="Pfam" id="PF05057"/>
    </source>
</evidence>
<dbReference type="InterPro" id="IPR044294">
    <property type="entry name" value="Lipase-like"/>
</dbReference>
<dbReference type="InterPro" id="IPR007751">
    <property type="entry name" value="DUF676_lipase-like"/>
</dbReference>
<keyword evidence="4" id="KW-1185">Reference proteome</keyword>
<feature type="region of interest" description="Disordered" evidence="1">
    <location>
        <begin position="1"/>
        <end position="30"/>
    </location>
</feature>